<feature type="binding site" evidence="2">
    <location>
        <position position="407"/>
    </location>
    <ligand>
        <name>Zn(2+)</name>
        <dbReference type="ChEBI" id="CHEBI:29105"/>
        <note>catalytic</note>
    </ligand>
</feature>
<keyword evidence="5" id="KW-0378">Hydrolase</keyword>
<evidence type="ECO:0000259" key="4">
    <source>
        <dbReference type="Pfam" id="PF01433"/>
    </source>
</evidence>
<reference evidence="5 6" key="1">
    <citation type="submission" date="2009-01" db="EMBL/GenBank/DDBJ databases">
        <authorList>
            <person name="Qin X."/>
            <person name="Bachman B."/>
            <person name="Battles P."/>
            <person name="Bell A."/>
            <person name="Bess C."/>
            <person name="Bickham C."/>
            <person name="Chaboub L."/>
            <person name="Chen D."/>
            <person name="Coyle M."/>
            <person name="Deiros D.R."/>
            <person name="Dinh H."/>
            <person name="Forbes L."/>
            <person name="Fowler G."/>
            <person name="Francisco L."/>
            <person name="Fu Q."/>
            <person name="Gubbala S."/>
            <person name="Hale W."/>
            <person name="Han Y."/>
            <person name="Hemphill L."/>
            <person name="Highlander S.K."/>
            <person name="Hirani K."/>
            <person name="Hogues M."/>
            <person name="Jackson L."/>
            <person name="Jakkamsetti A."/>
            <person name="Javaid M."/>
            <person name="Jiang H."/>
            <person name="Korchina V."/>
            <person name="Kovar C."/>
            <person name="Lara F."/>
            <person name="Lee S."/>
            <person name="Mata R."/>
            <person name="Mathew T."/>
            <person name="Moen C."/>
            <person name="Morales K."/>
            <person name="Munidasa M."/>
            <person name="Nazareth L."/>
            <person name="Ngo R."/>
            <person name="Nguyen L."/>
            <person name="Okwuonu G."/>
            <person name="Ongeri F."/>
            <person name="Patil S."/>
            <person name="Petrosino J."/>
            <person name="Pham C."/>
            <person name="Pham P."/>
            <person name="Pu L.-L."/>
            <person name="Puazo M."/>
            <person name="Raj R."/>
            <person name="Reid J."/>
            <person name="Rouhana J."/>
            <person name="Saada N."/>
            <person name="Shang Y."/>
            <person name="Simmons D."/>
            <person name="Thornton R."/>
            <person name="Warren J."/>
            <person name="Weissenberger G."/>
            <person name="Zhang J."/>
            <person name="Zhang L."/>
            <person name="Zhou C."/>
            <person name="Zhu D."/>
            <person name="Muzny D."/>
            <person name="Worley K."/>
            <person name="Gibbs R."/>
        </authorList>
    </citation>
    <scope>NUCLEOTIDE SEQUENCE [LARGE SCALE GENOMIC DNA]</scope>
    <source>
        <strain evidence="5 6">ATCC 33300</strain>
    </source>
</reference>
<gene>
    <name evidence="5" type="ORF">HMPREF0765_3114</name>
</gene>
<evidence type="ECO:0000256" key="1">
    <source>
        <dbReference type="PIRSR" id="PIRSR634015-1"/>
    </source>
</evidence>
<dbReference type="CDD" id="cd09604">
    <property type="entry name" value="M1_APN_like"/>
    <property type="match status" value="1"/>
</dbReference>
<dbReference type="Gene3D" id="1.10.390.10">
    <property type="entry name" value="Neutral Protease Domain 2"/>
    <property type="match status" value="1"/>
</dbReference>
<feature type="active site" description="Proton donor" evidence="1">
    <location>
        <position position="489"/>
    </location>
</feature>
<comment type="cofactor">
    <cofactor evidence="2">
        <name>Zn(2+)</name>
        <dbReference type="ChEBI" id="CHEBI:29105"/>
    </cofactor>
    <text evidence="2">Binds 1 zinc ion per subunit.</text>
</comment>
<dbReference type="InterPro" id="IPR027268">
    <property type="entry name" value="Peptidase_M4/M1_CTD_sf"/>
</dbReference>
<dbReference type="GO" id="GO:0008270">
    <property type="term" value="F:zinc ion binding"/>
    <property type="evidence" value="ECO:0007669"/>
    <property type="project" value="InterPro"/>
</dbReference>
<feature type="transmembrane region" description="Helical" evidence="3">
    <location>
        <begin position="21"/>
        <end position="39"/>
    </location>
</feature>
<dbReference type="AlphaFoldDB" id="C2G0L4"/>
<dbReference type="InterPro" id="IPR014782">
    <property type="entry name" value="Peptidase_M1_dom"/>
</dbReference>
<dbReference type="EC" id="3.4.-.-" evidence="5"/>
<feature type="binding site" evidence="2">
    <location>
        <position position="403"/>
    </location>
    <ligand>
        <name>Zn(2+)</name>
        <dbReference type="ChEBI" id="CHEBI:29105"/>
        <note>catalytic</note>
    </ligand>
</feature>
<dbReference type="EMBL" id="ACHB01000070">
    <property type="protein sequence ID" value="EEI91394.1"/>
    <property type="molecule type" value="Genomic_DNA"/>
</dbReference>
<keyword evidence="3" id="KW-0472">Membrane</keyword>
<dbReference type="PANTHER" id="PTHR45726">
    <property type="entry name" value="LEUKOTRIENE A-4 HYDROLASE"/>
    <property type="match status" value="1"/>
</dbReference>
<comment type="caution">
    <text evidence="5">The sequence shown here is derived from an EMBL/GenBank/DDBJ whole genome shotgun (WGS) entry which is preliminary data.</text>
</comment>
<keyword evidence="2" id="KW-0479">Metal-binding</keyword>
<dbReference type="PANTHER" id="PTHR45726:SF3">
    <property type="entry name" value="LEUKOTRIENE A-4 HYDROLASE"/>
    <property type="match status" value="1"/>
</dbReference>
<proteinExistence type="predicted"/>
<feature type="domain" description="Peptidase M1 membrane alanine aminopeptidase" evidence="4">
    <location>
        <begin position="348"/>
        <end position="546"/>
    </location>
</feature>
<evidence type="ECO:0000313" key="5">
    <source>
        <dbReference type="EMBL" id="EEI91394.1"/>
    </source>
</evidence>
<feature type="active site" description="Proton acceptor" evidence="1">
    <location>
        <position position="404"/>
    </location>
</feature>
<organism evidence="5 6">
    <name type="scientific">Sphingobacterium spiritivorum ATCC 33300</name>
    <dbReference type="NCBI Taxonomy" id="525372"/>
    <lineage>
        <taxon>Bacteria</taxon>
        <taxon>Pseudomonadati</taxon>
        <taxon>Bacteroidota</taxon>
        <taxon>Sphingobacteriia</taxon>
        <taxon>Sphingobacteriales</taxon>
        <taxon>Sphingobacteriaceae</taxon>
        <taxon>Sphingobacterium</taxon>
    </lineage>
</organism>
<feature type="binding site" evidence="2">
    <location>
        <position position="426"/>
    </location>
    <ligand>
        <name>Zn(2+)</name>
        <dbReference type="ChEBI" id="CHEBI:29105"/>
        <note>catalytic</note>
    </ligand>
</feature>
<dbReference type="Proteomes" id="UP000006241">
    <property type="component" value="Unassembled WGS sequence"/>
</dbReference>
<name>C2G0L4_SPHSI</name>
<dbReference type="GO" id="GO:0008237">
    <property type="term" value="F:metallopeptidase activity"/>
    <property type="evidence" value="ECO:0007669"/>
    <property type="project" value="InterPro"/>
</dbReference>
<evidence type="ECO:0000313" key="6">
    <source>
        <dbReference type="Proteomes" id="UP000006241"/>
    </source>
</evidence>
<keyword evidence="3" id="KW-0812">Transmembrane</keyword>
<evidence type="ECO:0000256" key="3">
    <source>
        <dbReference type="SAM" id="Phobius"/>
    </source>
</evidence>
<dbReference type="Pfam" id="PF01433">
    <property type="entry name" value="Peptidase_M1"/>
    <property type="match status" value="1"/>
</dbReference>
<protein>
    <submittedName>
        <fullName evidence="5">Peptidase family M1</fullName>
        <ecNumber evidence="5">3.4.-.-</ecNumber>
    </submittedName>
</protein>
<keyword evidence="3" id="KW-1133">Transmembrane helix</keyword>
<evidence type="ECO:0000256" key="2">
    <source>
        <dbReference type="PIRSR" id="PIRSR634015-3"/>
    </source>
</evidence>
<keyword evidence="2" id="KW-0862">Zinc</keyword>
<dbReference type="SUPFAM" id="SSF55486">
    <property type="entry name" value="Metalloproteases ('zincins'), catalytic domain"/>
    <property type="match status" value="1"/>
</dbReference>
<accession>C2G0L4</accession>
<sequence length="662" mass="76005">MKASGLPFTLPNERIVHIEDILHFIIKWFFVSLAVLIDSSFIMKKLYFLFLIALLCTNAFAQRKGYWDQKVDYTMVIDVKEKSYQYDGKMKLLYTNNSGQELKKVYFHLYFNAFQPGSMMDYRLANIADPDSRMTSNIGTKEKPVYQSRIATLKPDQIGYQKIKSLTQDGAGTTYKVDGTILEVTLAKVIQPNSSTTFDMTWEAQIPEQIRRSGRNSKEGVELSMTQWYPKMAQFDEFGWHLDEYVAREFIAPFGNFDVTINIDKDYVIGGSGALQNPDQVKGYVKNAKVQSTKGKASWRFKAENIHDFAWAADKQFLVNHARSKGGVDVYLVYKPGAKTTESWTRAMEYTTAFFDFCGSKFGAYPWSTYTVVQGGDGGMEYGTTTLVTGERSLESLVGVIYHEAAHSWYQHLFGINETVDEWFDEGFTSYIEELAFQHLFKKTNPMPDNPVLPAYKSYIKLALSGKEEPASLLADYYNTNYAYSNEAYNKGQVLAEQLGYIIGQQNLEATFLKFYELWKFKHPTPNDFKRVAEEVSGINLKWYFNLFINTTRKIDYAITPGENNEINLINKSDFAMPLDVLVEYQDGSKELFYIPLREMRGEKPAENFSVYQGIKRTVLEDWFWTKPIYTFKVSKAVKKATIDVTARLADVNDTNNVFEVK</sequence>
<dbReference type="InterPro" id="IPR034015">
    <property type="entry name" value="M1_LTA4H"/>
</dbReference>
<dbReference type="HOGENOM" id="CLU_015077_1_0_10"/>